<dbReference type="OMA" id="MWKGESA"/>
<dbReference type="EMBL" id="GL377303">
    <property type="protein sequence ID" value="EFI99882.1"/>
    <property type="molecule type" value="Genomic_DNA"/>
</dbReference>
<dbReference type="InParanoid" id="D8PUD3"/>
<feature type="compositionally biased region" description="Basic and acidic residues" evidence="2">
    <location>
        <begin position="93"/>
        <end position="104"/>
    </location>
</feature>
<keyword evidence="1" id="KW-0539">Nucleus</keyword>
<dbReference type="Pfam" id="PF00505">
    <property type="entry name" value="HMG_box"/>
    <property type="match status" value="1"/>
</dbReference>
<protein>
    <recommendedName>
        <fullName evidence="3">HMG box domain-containing protein</fullName>
    </recommendedName>
</protein>
<gene>
    <name evidence="4" type="ORF">SCHCODRAFT_232064</name>
</gene>
<dbReference type="VEuPathDB" id="FungiDB:SCHCODRAFT_02559562"/>
<accession>D8PUD3</accession>
<dbReference type="GO" id="GO:0003677">
    <property type="term" value="F:DNA binding"/>
    <property type="evidence" value="ECO:0007669"/>
    <property type="project" value="UniProtKB-UniRule"/>
</dbReference>
<dbReference type="OrthoDB" id="6247875at2759"/>
<dbReference type="PROSITE" id="PS50118">
    <property type="entry name" value="HMG_BOX_2"/>
    <property type="match status" value="1"/>
</dbReference>
<dbReference type="SUPFAM" id="SSF47095">
    <property type="entry name" value="HMG-box"/>
    <property type="match status" value="1"/>
</dbReference>
<dbReference type="GeneID" id="9587102"/>
<feature type="compositionally biased region" description="Polar residues" evidence="2">
    <location>
        <begin position="1"/>
        <end position="29"/>
    </location>
</feature>
<keyword evidence="1" id="KW-0238">DNA-binding</keyword>
<evidence type="ECO:0000259" key="3">
    <source>
        <dbReference type="PROSITE" id="PS50118"/>
    </source>
</evidence>
<dbReference type="HOGENOM" id="CLU_1338192_0_0_1"/>
<dbReference type="InterPro" id="IPR036910">
    <property type="entry name" value="HMG_box_dom_sf"/>
</dbReference>
<feature type="region of interest" description="Disordered" evidence="2">
    <location>
        <begin position="1"/>
        <end position="37"/>
    </location>
</feature>
<dbReference type="RefSeq" id="XP_003034785.1">
    <property type="nucleotide sequence ID" value="XM_003034739.1"/>
</dbReference>
<evidence type="ECO:0000256" key="1">
    <source>
        <dbReference type="PROSITE-ProRule" id="PRU00267"/>
    </source>
</evidence>
<feature type="domain" description="HMG box" evidence="3">
    <location>
        <begin position="34"/>
        <end position="101"/>
    </location>
</feature>
<dbReference type="SMART" id="SM00398">
    <property type="entry name" value="HMG"/>
    <property type="match status" value="1"/>
</dbReference>
<proteinExistence type="predicted"/>
<feature type="region of interest" description="Disordered" evidence="2">
    <location>
        <begin position="78"/>
        <end position="151"/>
    </location>
</feature>
<dbReference type="Gene3D" id="1.10.30.10">
    <property type="entry name" value="High mobility group box domain"/>
    <property type="match status" value="1"/>
</dbReference>
<dbReference type="KEGG" id="scm:SCHCO_02559562"/>
<reference evidence="4 5" key="1">
    <citation type="journal article" date="2010" name="Nat. Biotechnol.">
        <title>Genome sequence of the model mushroom Schizophyllum commune.</title>
        <authorList>
            <person name="Ohm R.A."/>
            <person name="de Jong J.F."/>
            <person name="Lugones L.G."/>
            <person name="Aerts A."/>
            <person name="Kothe E."/>
            <person name="Stajich J.E."/>
            <person name="de Vries R.P."/>
            <person name="Record E."/>
            <person name="Levasseur A."/>
            <person name="Baker S.E."/>
            <person name="Bartholomew K.A."/>
            <person name="Coutinho P.M."/>
            <person name="Erdmann S."/>
            <person name="Fowler T.J."/>
            <person name="Gathman A.C."/>
            <person name="Lombard V."/>
            <person name="Henrissat B."/>
            <person name="Knabe N."/>
            <person name="Kuees U."/>
            <person name="Lilly W.W."/>
            <person name="Lindquist E."/>
            <person name="Lucas S."/>
            <person name="Magnuson J.K."/>
            <person name="Piumi F."/>
            <person name="Raudaskoski M."/>
            <person name="Salamov A."/>
            <person name="Schmutz J."/>
            <person name="Schwarze F.W.M.R."/>
            <person name="vanKuyk P.A."/>
            <person name="Horton J.S."/>
            <person name="Grigoriev I.V."/>
            <person name="Woesten H.A.B."/>
        </authorList>
    </citation>
    <scope>NUCLEOTIDE SEQUENCE [LARGE SCALE GENOMIC DNA]</scope>
    <source>
        <strain evidence="5">H4-8 / FGSC 9210</strain>
    </source>
</reference>
<organism evidence="5">
    <name type="scientific">Schizophyllum commune (strain H4-8 / FGSC 9210)</name>
    <name type="common">Split gill fungus</name>
    <dbReference type="NCBI Taxonomy" id="578458"/>
    <lineage>
        <taxon>Eukaryota</taxon>
        <taxon>Fungi</taxon>
        <taxon>Dikarya</taxon>
        <taxon>Basidiomycota</taxon>
        <taxon>Agaricomycotina</taxon>
        <taxon>Agaricomycetes</taxon>
        <taxon>Agaricomycetidae</taxon>
        <taxon>Agaricales</taxon>
        <taxon>Schizophyllaceae</taxon>
        <taxon>Schizophyllum</taxon>
    </lineage>
</organism>
<feature type="DNA-binding region" description="HMG box" evidence="1">
    <location>
        <begin position="34"/>
        <end position="101"/>
    </location>
</feature>
<feature type="compositionally biased region" description="Low complexity" evidence="2">
    <location>
        <begin position="105"/>
        <end position="127"/>
    </location>
</feature>
<dbReference type="GO" id="GO:0005634">
    <property type="term" value="C:nucleus"/>
    <property type="evidence" value="ECO:0007669"/>
    <property type="project" value="UniProtKB-UniRule"/>
</dbReference>
<name>D8PUD3_SCHCM</name>
<dbReference type="InterPro" id="IPR009071">
    <property type="entry name" value="HMG_box_dom"/>
</dbReference>
<dbReference type="AlphaFoldDB" id="D8PUD3"/>
<dbReference type="Proteomes" id="UP000007431">
    <property type="component" value="Unassembled WGS sequence"/>
</dbReference>
<sequence>MPVQQSRYSAPETMSRSSQPYAVPSSSRDPSAEAKRPPNAFIVFRSWYIANQHPPSDKQQRGISKKAATIWHNMSDAEKLPFERQAQQIHLQFKKEHPDFDWNKKTPSPKSSPVPSTRSMSAAASSSKQPGAYADHSGRSDGTADWPTFSDNDPYFSPPAYTLPDFRAQGVNIDQLSKYAIRPNKFADANSTFLSDSIYYPEDDY</sequence>
<keyword evidence="5" id="KW-1185">Reference proteome</keyword>
<evidence type="ECO:0000313" key="4">
    <source>
        <dbReference type="EMBL" id="EFI99882.1"/>
    </source>
</evidence>
<evidence type="ECO:0000256" key="2">
    <source>
        <dbReference type="SAM" id="MobiDB-lite"/>
    </source>
</evidence>
<evidence type="ECO:0000313" key="5">
    <source>
        <dbReference type="Proteomes" id="UP000007431"/>
    </source>
</evidence>